<feature type="domain" description="Aminotransferase class I/classII large" evidence="4">
    <location>
        <begin position="62"/>
        <end position="361"/>
    </location>
</feature>
<dbReference type="PROSITE" id="PS00599">
    <property type="entry name" value="AA_TRANSFER_CLASS_2"/>
    <property type="match status" value="1"/>
</dbReference>
<accession>A0ABW1F433</accession>
<name>A0ABW1F433_9ACTN</name>
<evidence type="ECO:0000256" key="3">
    <source>
        <dbReference type="RuleBase" id="RU003693"/>
    </source>
</evidence>
<comment type="similarity">
    <text evidence="3">Belongs to the class-II pyridoxal-phosphate-dependent aminotransferase family.</text>
</comment>
<evidence type="ECO:0000256" key="2">
    <source>
        <dbReference type="ARBA" id="ARBA00022898"/>
    </source>
</evidence>
<dbReference type="CDD" id="cd00609">
    <property type="entry name" value="AAT_like"/>
    <property type="match status" value="1"/>
</dbReference>
<dbReference type="SUPFAM" id="SSF53383">
    <property type="entry name" value="PLP-dependent transferases"/>
    <property type="match status" value="1"/>
</dbReference>
<protein>
    <submittedName>
        <fullName evidence="5">Capreomycidine synthase</fullName>
        <ecNumber evidence="5">4.2.1.145</ecNumber>
    </submittedName>
</protein>
<dbReference type="EC" id="4.2.1.145" evidence="5"/>
<evidence type="ECO:0000313" key="6">
    <source>
        <dbReference type="Proteomes" id="UP001596067"/>
    </source>
</evidence>
<dbReference type="RefSeq" id="WP_313766903.1">
    <property type="nucleotide sequence ID" value="NZ_BAAAVH010000063.1"/>
</dbReference>
<evidence type="ECO:0000259" key="4">
    <source>
        <dbReference type="Pfam" id="PF00155"/>
    </source>
</evidence>
<dbReference type="PANTHER" id="PTHR43510">
    <property type="entry name" value="AMINOTRANSFERASE FUNCTION, HYPOTHETICAL (EUROFUNG)"/>
    <property type="match status" value="1"/>
</dbReference>
<gene>
    <name evidence="5" type="primary">vioD</name>
    <name evidence="5" type="ORF">ACFP0N_28665</name>
</gene>
<comment type="caution">
    <text evidence="5">The sequence shown here is derived from an EMBL/GenBank/DDBJ whole genome shotgun (WGS) entry which is preliminary data.</text>
</comment>
<dbReference type="Pfam" id="PF00155">
    <property type="entry name" value="Aminotran_1_2"/>
    <property type="match status" value="1"/>
</dbReference>
<dbReference type="Gene3D" id="3.90.1150.10">
    <property type="entry name" value="Aspartate Aminotransferase, domain 1"/>
    <property type="match status" value="1"/>
</dbReference>
<dbReference type="InterPro" id="IPR015421">
    <property type="entry name" value="PyrdxlP-dep_Trfase_major"/>
</dbReference>
<keyword evidence="5" id="KW-0456">Lyase</keyword>
<keyword evidence="6" id="KW-1185">Reference proteome</keyword>
<dbReference type="InterPro" id="IPR023965">
    <property type="entry name" value="Capreomycidine_synthase"/>
</dbReference>
<reference evidence="6" key="1">
    <citation type="journal article" date="2019" name="Int. J. Syst. Evol. Microbiol.">
        <title>The Global Catalogue of Microorganisms (GCM) 10K type strain sequencing project: providing services to taxonomists for standard genome sequencing and annotation.</title>
        <authorList>
            <consortium name="The Broad Institute Genomics Platform"/>
            <consortium name="The Broad Institute Genome Sequencing Center for Infectious Disease"/>
            <person name="Wu L."/>
            <person name="Ma J."/>
        </authorList>
    </citation>
    <scope>NUCLEOTIDE SEQUENCE [LARGE SCALE GENOMIC DNA]</scope>
    <source>
        <strain evidence="6">CGMCC 4.1469</strain>
    </source>
</reference>
<organism evidence="5 6">
    <name type="scientific">Kitasatospora aburaviensis</name>
    <dbReference type="NCBI Taxonomy" id="67265"/>
    <lineage>
        <taxon>Bacteria</taxon>
        <taxon>Bacillati</taxon>
        <taxon>Actinomycetota</taxon>
        <taxon>Actinomycetes</taxon>
        <taxon>Kitasatosporales</taxon>
        <taxon>Streptomycetaceae</taxon>
        <taxon>Kitasatospora</taxon>
    </lineage>
</organism>
<dbReference type="NCBIfam" id="TIGR03947">
    <property type="entry name" value="viomycin_VioD"/>
    <property type="match status" value="1"/>
</dbReference>
<comment type="cofactor">
    <cofactor evidence="1 3">
        <name>pyridoxal 5'-phosphate</name>
        <dbReference type="ChEBI" id="CHEBI:597326"/>
    </cofactor>
</comment>
<evidence type="ECO:0000313" key="5">
    <source>
        <dbReference type="EMBL" id="MFC5888948.1"/>
    </source>
</evidence>
<dbReference type="PANTHER" id="PTHR43510:SF1">
    <property type="entry name" value="AMINOTRANSFERASE FUNCTION, HYPOTHETICAL (EUROFUNG)"/>
    <property type="match status" value="1"/>
</dbReference>
<dbReference type="Gene3D" id="3.40.640.10">
    <property type="entry name" value="Type I PLP-dependent aspartate aminotransferase-like (Major domain)"/>
    <property type="match status" value="1"/>
</dbReference>
<dbReference type="Proteomes" id="UP001596067">
    <property type="component" value="Unassembled WGS sequence"/>
</dbReference>
<dbReference type="GO" id="GO:0016829">
    <property type="term" value="F:lyase activity"/>
    <property type="evidence" value="ECO:0007669"/>
    <property type="project" value="UniProtKB-KW"/>
</dbReference>
<dbReference type="EMBL" id="JBHSOD010000048">
    <property type="protein sequence ID" value="MFC5888948.1"/>
    <property type="molecule type" value="Genomic_DNA"/>
</dbReference>
<dbReference type="InterPro" id="IPR001917">
    <property type="entry name" value="Aminotrans_II_pyridoxalP_BS"/>
</dbReference>
<proteinExistence type="inferred from homology"/>
<sequence length="369" mass="39014">MTIAPALLEDWLRERYFTTTYDISSSGVENYTVDQVLALAGTDAASLGGIMFRDSHSLGGEPLRAALAERHGTDPGSVIATQGSSEAVYLVMQALLKPGDEVVVQAPAYHALVEVAASLGCRIVPWAMRTAHGVVTNEDELLALIGPATAMVVVNFPHNPTGATVTGEQQAAIVDACARYGTWLAWDNAFQHLVYDREPLPDPAPGYPRAISFGTLSKAYGLPGLRVGWALAAPEVLAGCVRRRDYTSLALSPLVEAVATHAVRHADELLRPRLAQATANRAVLADWLAEHRDRVHADLPAGGVTAFPELTTVADVTAFADRLDREHGVLVVPGVCFGAPRHIRLGFGGSSAELAAGLDRLAALLPAAG</sequence>
<dbReference type="InterPro" id="IPR015422">
    <property type="entry name" value="PyrdxlP-dep_Trfase_small"/>
</dbReference>
<keyword evidence="2 3" id="KW-0663">Pyridoxal phosphate</keyword>
<dbReference type="InterPro" id="IPR004839">
    <property type="entry name" value="Aminotransferase_I/II_large"/>
</dbReference>
<dbReference type="InterPro" id="IPR015424">
    <property type="entry name" value="PyrdxlP-dep_Trfase"/>
</dbReference>
<evidence type="ECO:0000256" key="1">
    <source>
        <dbReference type="ARBA" id="ARBA00001933"/>
    </source>
</evidence>